<gene>
    <name evidence="17" type="primary">nad6</name>
</gene>
<evidence type="ECO:0000256" key="10">
    <source>
        <dbReference type="ARBA" id="ARBA00022989"/>
    </source>
</evidence>
<evidence type="ECO:0000256" key="1">
    <source>
        <dbReference type="ARBA" id="ARBA00004225"/>
    </source>
</evidence>
<keyword evidence="10 16" id="KW-1133">Transmembrane helix</keyword>
<dbReference type="GO" id="GO:0031966">
    <property type="term" value="C:mitochondrial membrane"/>
    <property type="evidence" value="ECO:0007669"/>
    <property type="project" value="UniProtKB-SubCell"/>
</dbReference>
<dbReference type="EC" id="7.1.1.2" evidence="3"/>
<keyword evidence="11" id="KW-0520">NAD</keyword>
<dbReference type="EMBL" id="MT822989">
    <property type="protein sequence ID" value="QNP09815.1"/>
    <property type="molecule type" value="Genomic_DNA"/>
</dbReference>
<keyword evidence="6" id="KW-0679">Respiratory chain</keyword>
<organism evidence="17">
    <name type="scientific">Ochthebius himalayae</name>
    <dbReference type="NCBI Taxonomy" id="1309160"/>
    <lineage>
        <taxon>Eukaryota</taxon>
        <taxon>Metazoa</taxon>
        <taxon>Ecdysozoa</taxon>
        <taxon>Arthropoda</taxon>
        <taxon>Hexapoda</taxon>
        <taxon>Insecta</taxon>
        <taxon>Pterygota</taxon>
        <taxon>Neoptera</taxon>
        <taxon>Endopterygota</taxon>
        <taxon>Coleoptera</taxon>
        <taxon>Polyphaga</taxon>
        <taxon>Staphyliniformia</taxon>
        <taxon>Hydraenidae</taxon>
        <taxon>Ochthebiinae</taxon>
        <taxon>Ochthebius</taxon>
    </lineage>
</organism>
<evidence type="ECO:0000256" key="2">
    <source>
        <dbReference type="ARBA" id="ARBA00005698"/>
    </source>
</evidence>
<evidence type="ECO:0000256" key="12">
    <source>
        <dbReference type="ARBA" id="ARBA00023128"/>
    </source>
</evidence>
<reference evidence="17" key="1">
    <citation type="journal article" date="2020" name="Mol.">
        <title>Irreversible habitat specialization does not constrain diversification in hypersaline water beetles.</title>
        <authorList>
            <person name="Villastrigo A."/>
            <person name="Arribas P."/>
            <person name="Ribera I."/>
        </authorList>
    </citation>
    <scope>NUCLEOTIDE SEQUENCE</scope>
</reference>
<dbReference type="PANTHER" id="PTHR11435:SF1">
    <property type="entry name" value="NADH-UBIQUINONE OXIDOREDUCTASE CHAIN 6"/>
    <property type="match status" value="1"/>
</dbReference>
<dbReference type="AlphaFoldDB" id="A0A7H0DKF5"/>
<proteinExistence type="inferred from homology"/>
<keyword evidence="7 16" id="KW-0812">Transmembrane</keyword>
<accession>A0A7H0DKF5</accession>
<evidence type="ECO:0000256" key="13">
    <source>
        <dbReference type="ARBA" id="ARBA00023136"/>
    </source>
</evidence>
<keyword evidence="13 16" id="KW-0472">Membrane</keyword>
<feature type="transmembrane region" description="Helical" evidence="16">
    <location>
        <begin position="134"/>
        <end position="154"/>
    </location>
</feature>
<comment type="subcellular location">
    <subcellularLocation>
        <location evidence="1">Mitochondrion membrane</location>
        <topology evidence="1">Multi-pass membrane protein</topology>
    </subcellularLocation>
</comment>
<evidence type="ECO:0000256" key="4">
    <source>
        <dbReference type="ARBA" id="ARBA00021095"/>
    </source>
</evidence>
<evidence type="ECO:0000256" key="9">
    <source>
        <dbReference type="ARBA" id="ARBA00022982"/>
    </source>
</evidence>
<evidence type="ECO:0000256" key="8">
    <source>
        <dbReference type="ARBA" id="ARBA00022967"/>
    </source>
</evidence>
<feature type="transmembrane region" description="Helical" evidence="16">
    <location>
        <begin position="48"/>
        <end position="71"/>
    </location>
</feature>
<comment type="similarity">
    <text evidence="2">Belongs to the complex I subunit 6 family.</text>
</comment>
<name>A0A7H0DKF5_9COLE</name>
<feature type="transmembrane region" description="Helical" evidence="16">
    <location>
        <begin position="83"/>
        <end position="101"/>
    </location>
</feature>
<keyword evidence="5" id="KW-0813">Transport</keyword>
<evidence type="ECO:0000256" key="11">
    <source>
        <dbReference type="ARBA" id="ARBA00023027"/>
    </source>
</evidence>
<dbReference type="InterPro" id="IPR050269">
    <property type="entry name" value="ComplexI_Subunit6"/>
</dbReference>
<dbReference type="PANTHER" id="PTHR11435">
    <property type="entry name" value="NADH UBIQUINONE OXIDOREDUCTASE SUBUNIT ND6"/>
    <property type="match status" value="1"/>
</dbReference>
<evidence type="ECO:0000256" key="15">
    <source>
        <dbReference type="ARBA" id="ARBA00049551"/>
    </source>
</evidence>
<evidence type="ECO:0000256" key="16">
    <source>
        <dbReference type="SAM" id="Phobius"/>
    </source>
</evidence>
<evidence type="ECO:0000256" key="7">
    <source>
        <dbReference type="ARBA" id="ARBA00022692"/>
    </source>
</evidence>
<keyword evidence="9" id="KW-0249">Electron transport</keyword>
<evidence type="ECO:0000256" key="5">
    <source>
        <dbReference type="ARBA" id="ARBA00022448"/>
    </source>
</evidence>
<evidence type="ECO:0000256" key="6">
    <source>
        <dbReference type="ARBA" id="ARBA00022660"/>
    </source>
</evidence>
<dbReference type="GO" id="GO:0008137">
    <property type="term" value="F:NADH dehydrogenase (ubiquinone) activity"/>
    <property type="evidence" value="ECO:0007669"/>
    <property type="project" value="UniProtKB-EC"/>
</dbReference>
<geneLocation type="mitochondrion" evidence="17"/>
<evidence type="ECO:0000256" key="14">
    <source>
        <dbReference type="ARBA" id="ARBA00031019"/>
    </source>
</evidence>
<evidence type="ECO:0000313" key="17">
    <source>
        <dbReference type="EMBL" id="QNP09815.1"/>
    </source>
</evidence>
<keyword evidence="8" id="KW-1278">Translocase</keyword>
<comment type="catalytic activity">
    <reaction evidence="15">
        <text>a ubiquinone + NADH + 5 H(+)(in) = a ubiquinol + NAD(+) + 4 H(+)(out)</text>
        <dbReference type="Rhea" id="RHEA:29091"/>
        <dbReference type="Rhea" id="RHEA-COMP:9565"/>
        <dbReference type="Rhea" id="RHEA-COMP:9566"/>
        <dbReference type="ChEBI" id="CHEBI:15378"/>
        <dbReference type="ChEBI" id="CHEBI:16389"/>
        <dbReference type="ChEBI" id="CHEBI:17976"/>
        <dbReference type="ChEBI" id="CHEBI:57540"/>
        <dbReference type="ChEBI" id="CHEBI:57945"/>
        <dbReference type="EC" id="7.1.1.2"/>
    </reaction>
</comment>
<sequence length="165" mass="19852">MLMFMLFMNILLSINFMFMIHPLTMGMTLLMQTIMISLITGFMNYNYWFSYILFLIMIGGMLVLFIYMTSIASNEKFKFNNKLATFLLSMFIIMMMMYMYMDQYMMIMNNYNYTINMNYPDLMLNKFYNKPSNLIMFMMIVYLLITLIAVVKITSFKLGPLRQKF</sequence>
<keyword evidence="12 17" id="KW-0496">Mitochondrion</keyword>
<feature type="transmembrane region" description="Helical" evidence="16">
    <location>
        <begin position="12"/>
        <end position="42"/>
    </location>
</feature>
<protein>
    <recommendedName>
        <fullName evidence="4">NADH-ubiquinone oxidoreductase chain 6</fullName>
        <ecNumber evidence="3">7.1.1.2</ecNumber>
    </recommendedName>
    <alternativeName>
        <fullName evidence="14">NADH dehydrogenase subunit 6</fullName>
    </alternativeName>
</protein>
<evidence type="ECO:0000256" key="3">
    <source>
        <dbReference type="ARBA" id="ARBA00012944"/>
    </source>
</evidence>